<dbReference type="Pfam" id="PF02378">
    <property type="entry name" value="PTS_EIIC"/>
    <property type="match status" value="1"/>
</dbReference>
<gene>
    <name evidence="19" type="ORF">LDX53_01575</name>
</gene>
<dbReference type="EMBL" id="CP084389">
    <property type="protein sequence ID" value="UZX29954.1"/>
    <property type="molecule type" value="Genomic_DNA"/>
</dbReference>
<keyword evidence="11" id="KW-0598">Phosphotransferase system</keyword>
<feature type="transmembrane region" description="Helical" evidence="16">
    <location>
        <begin position="148"/>
        <end position="170"/>
    </location>
</feature>
<evidence type="ECO:0000256" key="2">
    <source>
        <dbReference type="ARBA" id="ARBA00002434"/>
    </source>
</evidence>
<keyword evidence="20" id="KW-1185">Reference proteome</keyword>
<keyword evidence="6" id="KW-0813">Transport</keyword>
<evidence type="ECO:0000256" key="4">
    <source>
        <dbReference type="ARBA" id="ARBA00011909"/>
    </source>
</evidence>
<accession>A0AA47B4G8</accession>
<dbReference type="CDD" id="cd00133">
    <property type="entry name" value="PTS_IIB"/>
    <property type="match status" value="1"/>
</dbReference>
<feature type="transmembrane region" description="Helical" evidence="16">
    <location>
        <begin position="95"/>
        <end position="127"/>
    </location>
</feature>
<sequence>MMSQESLVTGQNTVKSKKSVKTRVQQFGTALSGMIMPNISAIIAWGLITALFMVPGGWFPNAHIAELINPMLHYLLPLLIGYVGGRMVYDERGAVLGAIATTGVIVGAKVPMFLGAMIMGPLGGWCIKKFDQLFLDKIRAGFEMIYKNFSAGIIGIILAIIGQSIINPLVVSGSNLAAKGVSWIISVHLLPLANIFIEPAKVLFLNNAVGNGILVPLGIQQAGQLGKSMLFLLESNPGPGLGILLAFCLYGKGSSKSSAPGAVIIHFLGGVHEIYFPYILMKPILIIPAILAGVSGTFTFQLLGAGLKAAASPGSIIAILLMTPKGSYIANLAGVLVATVVSFVLSAIILKRDKSLGGDLEEKQAQVEQMKAESKGITNNNADFSRSGKINKIIFACDAGMGSSAMGASLLRDKLKKEGITDISVTNTAIRDLKPEPNLLVVTQKELADRAIAQTPDAMHISVGNFMSSSRYDEIAAMLKQETKENKPSGADKNTAGTTSLLDEIDFDRVQKIYFVSGKNNIGSTTMAVSLFNDELAKTHQKFVAARKALDEVVDSADELLITTKPVAEQLGSQISKAQVIVVDDLLKSKELKELVLYLNGKDV</sequence>
<dbReference type="InterPro" id="IPR029503">
    <property type="entry name" value="PTS_EIIB_mannitol"/>
</dbReference>
<feature type="transmembrane region" description="Helical" evidence="16">
    <location>
        <begin position="71"/>
        <end position="89"/>
    </location>
</feature>
<dbReference type="Proteomes" id="UP001164557">
    <property type="component" value="Chromosome"/>
</dbReference>
<dbReference type="InterPro" id="IPR003501">
    <property type="entry name" value="PTS_EIIB_2/3"/>
</dbReference>
<feature type="transmembrane region" description="Helical" evidence="16">
    <location>
        <begin position="229"/>
        <end position="250"/>
    </location>
</feature>
<evidence type="ECO:0000313" key="19">
    <source>
        <dbReference type="EMBL" id="UZX29954.1"/>
    </source>
</evidence>
<dbReference type="GO" id="GO:0009401">
    <property type="term" value="P:phosphoenolpyruvate-dependent sugar phosphotransferase system"/>
    <property type="evidence" value="ECO:0007669"/>
    <property type="project" value="UniProtKB-KW"/>
</dbReference>
<dbReference type="CDD" id="cd05567">
    <property type="entry name" value="PTS_IIB_mannitol"/>
    <property type="match status" value="1"/>
</dbReference>
<dbReference type="Gene3D" id="3.40.50.2300">
    <property type="match status" value="2"/>
</dbReference>
<keyword evidence="12 16" id="KW-0812">Transmembrane</keyword>
<dbReference type="GO" id="GO:0005886">
    <property type="term" value="C:plasma membrane"/>
    <property type="evidence" value="ECO:0007669"/>
    <property type="project" value="UniProtKB-SubCell"/>
</dbReference>
<name>A0AA47B4G8_9LACO</name>
<proteinExistence type="predicted"/>
<evidence type="ECO:0000256" key="1">
    <source>
        <dbReference type="ARBA" id="ARBA00001655"/>
    </source>
</evidence>
<evidence type="ECO:0000256" key="11">
    <source>
        <dbReference type="ARBA" id="ARBA00022683"/>
    </source>
</evidence>
<evidence type="ECO:0000256" key="12">
    <source>
        <dbReference type="ARBA" id="ARBA00022692"/>
    </source>
</evidence>
<dbReference type="InterPro" id="IPR004718">
    <property type="entry name" value="PTS_IIC_mtl"/>
</dbReference>
<dbReference type="PANTHER" id="PTHR30181:SF2">
    <property type="entry name" value="PTS SYSTEM MANNITOL-SPECIFIC EIICBA COMPONENT"/>
    <property type="match status" value="1"/>
</dbReference>
<evidence type="ECO:0000256" key="7">
    <source>
        <dbReference type="ARBA" id="ARBA00022475"/>
    </source>
</evidence>
<feature type="transmembrane region" description="Helical" evidence="16">
    <location>
        <begin position="328"/>
        <end position="350"/>
    </location>
</feature>
<protein>
    <recommendedName>
        <fullName evidence="5">PTS system mannitol-specific EIICB component</fullName>
        <ecNumber evidence="4">2.7.1.197</ecNumber>
    </recommendedName>
    <alternativeName>
        <fullName evidence="15">EIICB-Mtl</fullName>
    </alternativeName>
</protein>
<dbReference type="GO" id="GO:0090563">
    <property type="term" value="F:protein-phosphocysteine-sugar phosphotransferase activity"/>
    <property type="evidence" value="ECO:0007669"/>
    <property type="project" value="TreeGrafter"/>
</dbReference>
<evidence type="ECO:0000256" key="9">
    <source>
        <dbReference type="ARBA" id="ARBA00022597"/>
    </source>
</evidence>
<dbReference type="PROSITE" id="PS51099">
    <property type="entry name" value="PTS_EIIB_TYPE_2"/>
    <property type="match status" value="1"/>
</dbReference>
<evidence type="ECO:0000256" key="10">
    <source>
        <dbReference type="ARBA" id="ARBA00022679"/>
    </source>
</evidence>
<comment type="catalytic activity">
    <reaction evidence="1">
        <text>D-mannitol(out) + N(pros)-phospho-L-histidyl-[protein] = D-mannitol 1-phosphate(in) + L-histidyl-[protein]</text>
        <dbReference type="Rhea" id="RHEA:33363"/>
        <dbReference type="Rhea" id="RHEA-COMP:9745"/>
        <dbReference type="Rhea" id="RHEA-COMP:9746"/>
        <dbReference type="ChEBI" id="CHEBI:16899"/>
        <dbReference type="ChEBI" id="CHEBI:29979"/>
        <dbReference type="ChEBI" id="CHEBI:61381"/>
        <dbReference type="ChEBI" id="CHEBI:64837"/>
        <dbReference type="EC" id="2.7.1.197"/>
    </reaction>
</comment>
<dbReference type="NCBIfam" id="TIGR00851">
    <property type="entry name" value="mtlA"/>
    <property type="match status" value="1"/>
</dbReference>
<dbReference type="InterPro" id="IPR013014">
    <property type="entry name" value="PTS_EIIC_2"/>
</dbReference>
<feature type="transmembrane region" description="Helical" evidence="16">
    <location>
        <begin position="262"/>
        <end position="280"/>
    </location>
</feature>
<dbReference type="InterPro" id="IPR003352">
    <property type="entry name" value="PTS_EIIC"/>
</dbReference>
<reference evidence="19" key="1">
    <citation type="submission" date="2021-09" db="EMBL/GenBank/DDBJ databases">
        <title>Lactobacillus species from Apis mellifera, Switzerland.</title>
        <authorList>
            <person name="Pfister J."/>
            <person name="Brown A."/>
            <person name="Neumann P."/>
            <person name="Collaud A."/>
            <person name="Retschnig G."/>
            <person name="Perreten V."/>
        </authorList>
    </citation>
    <scope>NUCLEOTIDE SEQUENCE</scope>
    <source>
        <strain evidence="19">IBH002</strain>
    </source>
</reference>
<keyword evidence="8" id="KW-0597">Phosphoprotein</keyword>
<keyword evidence="13 16" id="KW-1133">Transmembrane helix</keyword>
<keyword evidence="14 16" id="KW-0472">Membrane</keyword>
<evidence type="ECO:0000256" key="5">
    <source>
        <dbReference type="ARBA" id="ARBA00021825"/>
    </source>
</evidence>
<evidence type="ECO:0000313" key="20">
    <source>
        <dbReference type="Proteomes" id="UP001164557"/>
    </source>
</evidence>
<feature type="transmembrane region" description="Helical" evidence="16">
    <location>
        <begin position="286"/>
        <end position="307"/>
    </location>
</feature>
<evidence type="ECO:0000256" key="15">
    <source>
        <dbReference type="ARBA" id="ARBA00033349"/>
    </source>
</evidence>
<dbReference type="PROSITE" id="PS51104">
    <property type="entry name" value="PTS_EIIC_TYPE_2"/>
    <property type="match status" value="1"/>
</dbReference>
<evidence type="ECO:0000256" key="6">
    <source>
        <dbReference type="ARBA" id="ARBA00022448"/>
    </source>
</evidence>
<evidence type="ECO:0000256" key="16">
    <source>
        <dbReference type="SAM" id="Phobius"/>
    </source>
</evidence>
<evidence type="ECO:0000256" key="13">
    <source>
        <dbReference type="ARBA" id="ARBA00022989"/>
    </source>
</evidence>
<comment type="function">
    <text evidence="2">The phosphoenolpyruvate-dependent sugar phosphotransferase system (sugar PTS), a major carbohydrate active transport system, catalyzes the phosphorylation of incoming sugar substrates concomitantly with their translocation across the cell membrane. The enzyme II CmtAB PTS system is involved in D-mannitol transport.</text>
</comment>
<comment type="subcellular location">
    <subcellularLocation>
        <location evidence="3">Cell membrane</location>
        <topology evidence="3">Multi-pass membrane protein</topology>
    </subcellularLocation>
</comment>
<dbReference type="Pfam" id="PF02302">
    <property type="entry name" value="PTS_IIB"/>
    <property type="match status" value="1"/>
</dbReference>
<dbReference type="PANTHER" id="PTHR30181">
    <property type="entry name" value="MANNITOL PERMEASE IIC COMPONENT"/>
    <property type="match status" value="1"/>
</dbReference>
<dbReference type="InterPro" id="IPR013011">
    <property type="entry name" value="PTS_EIIB_2"/>
</dbReference>
<dbReference type="InterPro" id="IPR050893">
    <property type="entry name" value="Sugar_PTS"/>
</dbReference>
<keyword evidence="9" id="KW-0762">Sugar transport</keyword>
<evidence type="ECO:0000259" key="17">
    <source>
        <dbReference type="PROSITE" id="PS51099"/>
    </source>
</evidence>
<evidence type="ECO:0000256" key="3">
    <source>
        <dbReference type="ARBA" id="ARBA00004651"/>
    </source>
</evidence>
<keyword evidence="7" id="KW-1003">Cell membrane</keyword>
<dbReference type="AlphaFoldDB" id="A0AA47B4G8"/>
<dbReference type="NCBIfam" id="NF011663">
    <property type="entry name" value="PRK15083.1"/>
    <property type="match status" value="1"/>
</dbReference>
<keyword evidence="10" id="KW-0808">Transferase</keyword>
<organism evidence="19 20">
    <name type="scientific">Lactobacillus helsingborgensis</name>
    <dbReference type="NCBI Taxonomy" id="1218494"/>
    <lineage>
        <taxon>Bacteria</taxon>
        <taxon>Bacillati</taxon>
        <taxon>Bacillota</taxon>
        <taxon>Bacilli</taxon>
        <taxon>Lactobacillales</taxon>
        <taxon>Lactobacillaceae</taxon>
        <taxon>Lactobacillus</taxon>
    </lineage>
</organism>
<dbReference type="EC" id="2.7.1.197" evidence="4"/>
<evidence type="ECO:0000256" key="14">
    <source>
        <dbReference type="ARBA" id="ARBA00023136"/>
    </source>
</evidence>
<dbReference type="RefSeq" id="WP_084608670.1">
    <property type="nucleotide sequence ID" value="NZ_CP084389.1"/>
</dbReference>
<dbReference type="InterPro" id="IPR036095">
    <property type="entry name" value="PTS_EIIB-like_sf"/>
</dbReference>
<feature type="domain" description="PTS EIIC type-2" evidence="18">
    <location>
        <begin position="27"/>
        <end position="363"/>
    </location>
</feature>
<evidence type="ECO:0000256" key="8">
    <source>
        <dbReference type="ARBA" id="ARBA00022553"/>
    </source>
</evidence>
<feature type="transmembrane region" description="Helical" evidence="16">
    <location>
        <begin position="176"/>
        <end position="197"/>
    </location>
</feature>
<evidence type="ECO:0000259" key="18">
    <source>
        <dbReference type="PROSITE" id="PS51104"/>
    </source>
</evidence>
<feature type="domain" description="PTS EIIB type-2" evidence="17">
    <location>
        <begin position="391"/>
        <end position="487"/>
    </location>
</feature>
<dbReference type="GO" id="GO:0022872">
    <property type="term" value="F:protein-N(PI)-phosphohistidine-mannitol phosphotransferase system transmembrane transporter activity"/>
    <property type="evidence" value="ECO:0007669"/>
    <property type="project" value="InterPro"/>
</dbReference>
<dbReference type="SUPFAM" id="SSF52794">
    <property type="entry name" value="PTS system IIB component-like"/>
    <property type="match status" value="1"/>
</dbReference>